<keyword evidence="3" id="KW-1185">Reference proteome</keyword>
<gene>
    <name evidence="1" type="ordered locus">STAUR_8081</name>
    <name evidence="2" type="ORF">STIAU_3323</name>
</gene>
<dbReference type="Proteomes" id="UP000001351">
    <property type="component" value="Chromosome"/>
</dbReference>
<reference evidence="1 3" key="2">
    <citation type="journal article" date="2011" name="Mol. Biol. Evol.">
        <title>Comparative genomic analysis of fruiting body formation in Myxococcales.</title>
        <authorList>
            <person name="Huntley S."/>
            <person name="Hamann N."/>
            <person name="Wegener-Feldbrugge S."/>
            <person name="Treuner-Lange A."/>
            <person name="Kube M."/>
            <person name="Reinhardt R."/>
            <person name="Klages S."/>
            <person name="Muller R."/>
            <person name="Ronning C.M."/>
            <person name="Nierman W.C."/>
            <person name="Sogaard-Andersen L."/>
        </authorList>
    </citation>
    <scope>NUCLEOTIDE SEQUENCE [LARGE SCALE GENOMIC DNA]</scope>
    <source>
        <strain evidence="1 3">DW4/3-1</strain>
    </source>
</reference>
<evidence type="ECO:0000313" key="2">
    <source>
        <dbReference type="EMBL" id="EAU68435.1"/>
    </source>
</evidence>
<reference evidence="2 4" key="1">
    <citation type="submission" date="2006-04" db="EMBL/GenBank/DDBJ databases">
        <authorList>
            <person name="Nierman W.C."/>
        </authorList>
    </citation>
    <scope>NUCLEOTIDE SEQUENCE [LARGE SCALE GENOMIC DNA]</scope>
    <source>
        <strain evidence="2 4">DW4/3-1</strain>
    </source>
</reference>
<dbReference type="eggNOG" id="ENOG5033AVF">
    <property type="taxonomic scope" value="Bacteria"/>
</dbReference>
<evidence type="ECO:0000313" key="1">
    <source>
        <dbReference type="EMBL" id="ADO75836.1"/>
    </source>
</evidence>
<dbReference type="EMBL" id="CP002271">
    <property type="protein sequence ID" value="ADO75836.1"/>
    <property type="molecule type" value="Genomic_DNA"/>
</dbReference>
<protein>
    <submittedName>
        <fullName evidence="1">Conserved uncharacterized protein</fullName>
    </submittedName>
</protein>
<accession>Q099M5</accession>
<dbReference type="OrthoDB" id="2797634at2"/>
<dbReference type="Proteomes" id="UP000032702">
    <property type="component" value="Unassembled WGS sequence"/>
</dbReference>
<proteinExistence type="predicted"/>
<dbReference type="EMBL" id="AAMD01000017">
    <property type="protein sequence ID" value="EAU68435.1"/>
    <property type="molecule type" value="Genomic_DNA"/>
</dbReference>
<evidence type="ECO:0000313" key="4">
    <source>
        <dbReference type="Proteomes" id="UP000032702"/>
    </source>
</evidence>
<sequence>MITNCRCGSGRPKELCHGKLPDAELRRALLDHPIANTAEKRLETYCHFTPADHTSQKARLRARILIATTPAGVMHYPVGLIHEGRFLRPMSIDGVAYLDDGWVSVEMMLTPSIRACIYFRDKKEPSGLWRLGTYELDVEAFLSGDPFGSLFALPAEGTKVCFFHHTTDAGAQGIDGSLRFLPSKWNFQGLTELVSPHHAYFTNVAKLIGPNDMLEVGMAPEGTIAGLITDDGQVFKHEVYRLAPKDRAETIRVWVDWSLIAPNPLILHDPRSNIVPGAGGAFSWWEVFHPAIFRIPIRPGGSLKLTRRAKRQYEIKRTPDFIAPSGFYAALGTDIPGMYRMWTEKPLEDAEVARPADVGLPDAEWKRIVSMSLSHVIGRNMQAALSVGAHGRAAPHGP</sequence>
<organism evidence="2 4">
    <name type="scientific">Stigmatella aurantiaca (strain DW4/3-1)</name>
    <dbReference type="NCBI Taxonomy" id="378806"/>
    <lineage>
        <taxon>Bacteria</taxon>
        <taxon>Pseudomonadati</taxon>
        <taxon>Myxococcota</taxon>
        <taxon>Myxococcia</taxon>
        <taxon>Myxococcales</taxon>
        <taxon>Cystobacterineae</taxon>
        <taxon>Archangiaceae</taxon>
        <taxon>Stigmatella</taxon>
    </lineage>
</organism>
<evidence type="ECO:0000313" key="3">
    <source>
        <dbReference type="Proteomes" id="UP000001351"/>
    </source>
</evidence>
<dbReference type="HOGENOM" id="CLU_692438_0_0_7"/>
<dbReference type="KEGG" id="sur:STAUR_8081"/>
<dbReference type="RefSeq" id="WP_002612015.1">
    <property type="nucleotide sequence ID" value="NC_014623.1"/>
</dbReference>
<name>Q099M5_STIAD</name>
<dbReference type="AlphaFoldDB" id="Q099M5"/>